<proteinExistence type="predicted"/>
<dbReference type="EMBL" id="CAXHTB010000004">
    <property type="protein sequence ID" value="CAL0305065.1"/>
    <property type="molecule type" value="Genomic_DNA"/>
</dbReference>
<comment type="caution">
    <text evidence="1">The sequence shown here is derived from an EMBL/GenBank/DDBJ whole genome shotgun (WGS) entry which is preliminary data.</text>
</comment>
<evidence type="ECO:0000313" key="2">
    <source>
        <dbReference type="Proteomes" id="UP001497480"/>
    </source>
</evidence>
<dbReference type="AlphaFoldDB" id="A0AAV1W6R2"/>
<sequence length="55" mass="6294">MQSWFKMRSLALEIIHCRKSVGSNGLKVPKGKYGVHLCITIRGYNDGNVIYHMEN</sequence>
<evidence type="ECO:0000313" key="1">
    <source>
        <dbReference type="EMBL" id="CAL0305065.1"/>
    </source>
</evidence>
<keyword evidence="2" id="KW-1185">Reference proteome</keyword>
<dbReference type="Proteomes" id="UP001497480">
    <property type="component" value="Unassembled WGS sequence"/>
</dbReference>
<reference evidence="1 2" key="1">
    <citation type="submission" date="2024-03" db="EMBL/GenBank/DDBJ databases">
        <authorList>
            <person name="Martinez-Hernandez J."/>
        </authorList>
    </citation>
    <scope>NUCLEOTIDE SEQUENCE [LARGE SCALE GENOMIC DNA]</scope>
</reference>
<organism evidence="1 2">
    <name type="scientific">Lupinus luteus</name>
    <name type="common">European yellow lupine</name>
    <dbReference type="NCBI Taxonomy" id="3873"/>
    <lineage>
        <taxon>Eukaryota</taxon>
        <taxon>Viridiplantae</taxon>
        <taxon>Streptophyta</taxon>
        <taxon>Embryophyta</taxon>
        <taxon>Tracheophyta</taxon>
        <taxon>Spermatophyta</taxon>
        <taxon>Magnoliopsida</taxon>
        <taxon>eudicotyledons</taxon>
        <taxon>Gunneridae</taxon>
        <taxon>Pentapetalae</taxon>
        <taxon>rosids</taxon>
        <taxon>fabids</taxon>
        <taxon>Fabales</taxon>
        <taxon>Fabaceae</taxon>
        <taxon>Papilionoideae</taxon>
        <taxon>50 kb inversion clade</taxon>
        <taxon>genistoids sensu lato</taxon>
        <taxon>core genistoids</taxon>
        <taxon>Genisteae</taxon>
        <taxon>Lupinus</taxon>
    </lineage>
</organism>
<name>A0AAV1W6R2_LUPLU</name>
<accession>A0AAV1W6R2</accession>
<protein>
    <submittedName>
        <fullName evidence="1">Uncharacterized protein</fullName>
    </submittedName>
</protein>
<gene>
    <name evidence="1" type="ORF">LLUT_LOCUS6125</name>
</gene>